<keyword evidence="5 6" id="KW-0418">Kinase</keyword>
<dbReference type="GO" id="GO:0004849">
    <property type="term" value="F:uridine kinase activity"/>
    <property type="evidence" value="ECO:0007669"/>
    <property type="project" value="UniProtKB-EC"/>
</dbReference>
<dbReference type="Pfam" id="PF14681">
    <property type="entry name" value="UPRTase"/>
    <property type="match status" value="1"/>
</dbReference>
<dbReference type="CDD" id="cd02023">
    <property type="entry name" value="UMPK"/>
    <property type="match status" value="1"/>
</dbReference>
<dbReference type="FunFam" id="3.40.50.300:FF:000339">
    <property type="entry name" value="Uridine kinase"/>
    <property type="match status" value="1"/>
</dbReference>
<dbReference type="NCBIfam" id="TIGR00235">
    <property type="entry name" value="udk"/>
    <property type="match status" value="1"/>
</dbReference>
<dbReference type="UniPathway" id="UPA00579">
    <property type="reaction ID" value="UER00640"/>
</dbReference>
<evidence type="ECO:0000256" key="7">
    <source>
        <dbReference type="SAM" id="MobiDB-lite"/>
    </source>
</evidence>
<feature type="domain" description="Phosphoribosyltransferase" evidence="9">
    <location>
        <begin position="293"/>
        <end position="476"/>
    </location>
</feature>
<dbReference type="GO" id="GO:0044206">
    <property type="term" value="P:UMP salvage"/>
    <property type="evidence" value="ECO:0007669"/>
    <property type="project" value="UniProtKB-UniPathway"/>
</dbReference>
<feature type="compositionally biased region" description="Basic residues" evidence="7">
    <location>
        <begin position="20"/>
        <end position="31"/>
    </location>
</feature>
<dbReference type="NCBIfam" id="NF004018">
    <property type="entry name" value="PRK05480.1"/>
    <property type="match status" value="1"/>
</dbReference>
<comment type="catalytic activity">
    <reaction evidence="6">
        <text>uridine + ATP = UMP + ADP + H(+)</text>
        <dbReference type="Rhea" id="RHEA:16825"/>
        <dbReference type="ChEBI" id="CHEBI:15378"/>
        <dbReference type="ChEBI" id="CHEBI:16704"/>
        <dbReference type="ChEBI" id="CHEBI:30616"/>
        <dbReference type="ChEBI" id="CHEBI:57865"/>
        <dbReference type="ChEBI" id="CHEBI:456216"/>
        <dbReference type="EC" id="2.7.1.48"/>
    </reaction>
</comment>
<gene>
    <name evidence="10" type="ORF">KABA2_06S04576</name>
</gene>
<keyword evidence="3 6" id="KW-0808">Transferase</keyword>
<dbReference type="GO" id="GO:0044211">
    <property type="term" value="P:CTP salvage"/>
    <property type="evidence" value="ECO:0007669"/>
    <property type="project" value="UniProtKB-UniPathway"/>
</dbReference>
<dbReference type="OrthoDB" id="738517at2759"/>
<evidence type="ECO:0000256" key="6">
    <source>
        <dbReference type="RuleBase" id="RU003825"/>
    </source>
</evidence>
<comment type="catalytic activity">
    <reaction evidence="6">
        <text>cytidine + ATP = CMP + ADP + H(+)</text>
        <dbReference type="Rhea" id="RHEA:24674"/>
        <dbReference type="ChEBI" id="CHEBI:15378"/>
        <dbReference type="ChEBI" id="CHEBI:17562"/>
        <dbReference type="ChEBI" id="CHEBI:30616"/>
        <dbReference type="ChEBI" id="CHEBI:60377"/>
        <dbReference type="ChEBI" id="CHEBI:456216"/>
        <dbReference type="EC" id="2.7.1.48"/>
    </reaction>
</comment>
<proteinExistence type="inferred from homology"/>
<evidence type="ECO:0000256" key="5">
    <source>
        <dbReference type="ARBA" id="ARBA00022777"/>
    </source>
</evidence>
<comment type="similarity">
    <text evidence="6">Belongs to the uridine kinase family.</text>
</comment>
<comment type="pathway">
    <text evidence="1 6">Pyrimidine metabolism; UMP biosynthesis via salvage pathway; UMP from uridine: step 1/1.</text>
</comment>
<dbReference type="Gene3D" id="3.40.50.300">
    <property type="entry name" value="P-loop containing nucleotide triphosphate hydrolases"/>
    <property type="match status" value="1"/>
</dbReference>
<evidence type="ECO:0000256" key="4">
    <source>
        <dbReference type="ARBA" id="ARBA00022741"/>
    </source>
</evidence>
<feature type="compositionally biased region" description="Polar residues" evidence="7">
    <location>
        <begin position="32"/>
        <end position="41"/>
    </location>
</feature>
<evidence type="ECO:0000313" key="11">
    <source>
        <dbReference type="Proteomes" id="UP000644660"/>
    </source>
</evidence>
<accession>A0A8H2VGU0</accession>
<dbReference type="Pfam" id="PF00485">
    <property type="entry name" value="PRK"/>
    <property type="match status" value="1"/>
</dbReference>
<keyword evidence="11" id="KW-1185">Reference proteome</keyword>
<dbReference type="InterPro" id="IPR006083">
    <property type="entry name" value="PRK/URK"/>
</dbReference>
<sequence>MSSTAVEDSLSPPSSPNRTNHQRKRRRRRRSSTNSMMSYDQKNPRYVPPWTTPYVIGIGGPSGSGKTSVASKIVSMINVPWTVLISLDNFYKPLTAEESKRAYRSEYDFDEPAAIDLDLAYKCISDLKEGKKTDIPIYSFVNHNRVPGKTIPIYGASVVILEGIYGLYDKRLLDLMDIKIYVDADLDVCLARRLSRDIVSRGRDLNGCIDQWERFVKPNAVKYVKQTMKNADAIIASMGENTIAVTLLVDHIKSRLDAKSEKHIKELNRLCEISSGHKYITFSSNPKVMELEQTPQVKVILTMIVDKDIDRDSFVFYIDRFAMILLSRALDDLPVHRQESLTTSSGYHINNALKCNFDQITSVSLIRSGDCFMKSVRKTIPSITIGKLLIQSDSLTGEPQLHGEFLPKNISEFQKILVLQGQVITGTSTLMAIQVLLDYGVRPENMTLTVFLATEIGLKRIINAFGNKIAIVVGKIIMNQDMKQSHMKWASSRFVDTKYFGCK</sequence>
<evidence type="ECO:0000256" key="2">
    <source>
        <dbReference type="ARBA" id="ARBA00004784"/>
    </source>
</evidence>
<evidence type="ECO:0000256" key="1">
    <source>
        <dbReference type="ARBA" id="ARBA00004690"/>
    </source>
</evidence>
<dbReference type="InterPro" id="IPR029057">
    <property type="entry name" value="PRTase-like"/>
</dbReference>
<organism evidence="10 11">
    <name type="scientific">Maudiozyma barnettii</name>
    <dbReference type="NCBI Taxonomy" id="61262"/>
    <lineage>
        <taxon>Eukaryota</taxon>
        <taxon>Fungi</taxon>
        <taxon>Dikarya</taxon>
        <taxon>Ascomycota</taxon>
        <taxon>Saccharomycotina</taxon>
        <taxon>Saccharomycetes</taxon>
        <taxon>Saccharomycetales</taxon>
        <taxon>Saccharomycetaceae</taxon>
        <taxon>Maudiozyma</taxon>
    </lineage>
</organism>
<reference evidence="10 11" key="1">
    <citation type="submission" date="2020-05" db="EMBL/GenBank/DDBJ databases">
        <authorList>
            <person name="Casaregola S."/>
            <person name="Devillers H."/>
            <person name="Grondin C."/>
        </authorList>
    </citation>
    <scope>NUCLEOTIDE SEQUENCE [LARGE SCALE GENOMIC DNA]</scope>
    <source>
        <strain evidence="10 11">CLIB 1767</strain>
    </source>
</reference>
<name>A0A8H2VGU0_9SACH</name>
<keyword evidence="4 6" id="KW-0547">Nucleotide-binding</keyword>
<dbReference type="Gene3D" id="3.40.50.2020">
    <property type="match status" value="1"/>
</dbReference>
<dbReference type="PRINTS" id="PR00988">
    <property type="entry name" value="URIDINKINASE"/>
</dbReference>
<dbReference type="UniPathway" id="UPA00574">
    <property type="reaction ID" value="UER00637"/>
</dbReference>
<dbReference type="EC" id="2.7.1.48" evidence="6"/>
<dbReference type="GO" id="GO:0005524">
    <property type="term" value="F:ATP binding"/>
    <property type="evidence" value="ECO:0007669"/>
    <property type="project" value="UniProtKB-KW"/>
</dbReference>
<dbReference type="SUPFAM" id="SSF52540">
    <property type="entry name" value="P-loop containing nucleoside triphosphate hydrolases"/>
    <property type="match status" value="1"/>
</dbReference>
<dbReference type="InterPro" id="IPR000836">
    <property type="entry name" value="PRTase_dom"/>
</dbReference>
<protein>
    <recommendedName>
        <fullName evidence="6">Uridine kinase</fullName>
        <ecNumber evidence="6">2.7.1.48</ecNumber>
    </recommendedName>
</protein>
<feature type="region of interest" description="Disordered" evidence="7">
    <location>
        <begin position="1"/>
        <end position="43"/>
    </location>
</feature>
<evidence type="ECO:0000259" key="9">
    <source>
        <dbReference type="Pfam" id="PF14681"/>
    </source>
</evidence>
<keyword evidence="6" id="KW-0067">ATP-binding</keyword>
<comment type="pathway">
    <text evidence="2 6">Pyrimidine metabolism; CTP biosynthesis via salvage pathway; CTP from cytidine: step 1/3.</text>
</comment>
<dbReference type="AlphaFoldDB" id="A0A8H2VGU0"/>
<dbReference type="InterPro" id="IPR000764">
    <property type="entry name" value="Uridine_kinase-like"/>
</dbReference>
<evidence type="ECO:0000313" key="10">
    <source>
        <dbReference type="EMBL" id="CAB4255401.1"/>
    </source>
</evidence>
<evidence type="ECO:0000256" key="3">
    <source>
        <dbReference type="ARBA" id="ARBA00022679"/>
    </source>
</evidence>
<dbReference type="GeneID" id="64858444"/>
<dbReference type="InterPro" id="IPR027417">
    <property type="entry name" value="P-loop_NTPase"/>
</dbReference>
<dbReference type="PANTHER" id="PTHR10285">
    <property type="entry name" value="URIDINE KINASE"/>
    <property type="match status" value="1"/>
</dbReference>
<feature type="domain" description="Phosphoribulokinase/uridine kinase" evidence="8">
    <location>
        <begin position="55"/>
        <end position="243"/>
    </location>
</feature>
<dbReference type="EMBL" id="CAEFZW010000006">
    <property type="protein sequence ID" value="CAB4255401.1"/>
    <property type="molecule type" value="Genomic_DNA"/>
</dbReference>
<comment type="caution">
    <text evidence="10">The sequence shown here is derived from an EMBL/GenBank/DDBJ whole genome shotgun (WGS) entry which is preliminary data.</text>
</comment>
<dbReference type="Proteomes" id="UP000644660">
    <property type="component" value="Unassembled WGS sequence"/>
</dbReference>
<evidence type="ECO:0000259" key="8">
    <source>
        <dbReference type="Pfam" id="PF00485"/>
    </source>
</evidence>
<dbReference type="SUPFAM" id="SSF53271">
    <property type="entry name" value="PRTase-like"/>
    <property type="match status" value="1"/>
</dbReference>
<dbReference type="RefSeq" id="XP_041407245.1">
    <property type="nucleotide sequence ID" value="XM_041551311.1"/>
</dbReference>